<protein>
    <recommendedName>
        <fullName evidence="3">DUF5615 domain-containing protein</fullName>
    </recommendedName>
</protein>
<comment type="caution">
    <text evidence="1">The sequence shown here is derived from an EMBL/GenBank/DDBJ whole genome shotgun (WGS) entry which is preliminary data.</text>
</comment>
<proteinExistence type="predicted"/>
<dbReference type="InterPro" id="IPR036906">
    <property type="entry name" value="ATPase_V1_fsu_sf"/>
</dbReference>
<name>A0ABY1JB17_9BACT</name>
<evidence type="ECO:0008006" key="3">
    <source>
        <dbReference type="Google" id="ProtNLM"/>
    </source>
</evidence>
<evidence type="ECO:0000313" key="1">
    <source>
        <dbReference type="EMBL" id="SIN63037.1"/>
    </source>
</evidence>
<gene>
    <name evidence="1" type="ORF">SAMN05444368_0305</name>
</gene>
<dbReference type="RefSeq" id="WP_014806689.1">
    <property type="nucleotide sequence ID" value="NZ_FSQZ01000001.1"/>
</dbReference>
<dbReference type="Proteomes" id="UP000185093">
    <property type="component" value="Unassembled WGS sequence"/>
</dbReference>
<dbReference type="SUPFAM" id="SSF159468">
    <property type="entry name" value="AtpF-like"/>
    <property type="match status" value="1"/>
</dbReference>
<dbReference type="EMBL" id="FSQZ01000001">
    <property type="protein sequence ID" value="SIN63037.1"/>
    <property type="molecule type" value="Genomic_DNA"/>
</dbReference>
<sequence length="93" mass="11036">MEIDNEKEVIALGREIFTDLWRLFGFKIIVCDDPNDVHKHWREINSQDVAVIITEENWFFKMPLRLRLLAERSISPAWVKFPTLLHEGEDTLV</sequence>
<organism evidence="1 2">
    <name type="scientific">Acetomicrobium flavidum</name>
    <dbReference type="NCBI Taxonomy" id="49896"/>
    <lineage>
        <taxon>Bacteria</taxon>
        <taxon>Thermotogati</taxon>
        <taxon>Synergistota</taxon>
        <taxon>Synergistia</taxon>
        <taxon>Synergistales</taxon>
        <taxon>Acetomicrobiaceae</taxon>
        <taxon>Acetomicrobium</taxon>
    </lineage>
</organism>
<reference evidence="1 2" key="1">
    <citation type="submission" date="2016-11" db="EMBL/GenBank/DDBJ databases">
        <authorList>
            <person name="Varghese N."/>
            <person name="Submissions S."/>
        </authorList>
    </citation>
    <scope>NUCLEOTIDE SEQUENCE [LARGE SCALE GENOMIC DNA]</scope>
    <source>
        <strain evidence="1 2">DSM 20664</strain>
    </source>
</reference>
<evidence type="ECO:0000313" key="2">
    <source>
        <dbReference type="Proteomes" id="UP000185093"/>
    </source>
</evidence>
<accession>A0ABY1JB17</accession>
<dbReference type="Gene3D" id="3.40.50.10580">
    <property type="entry name" value="ATPase, V1 complex, subunit F"/>
    <property type="match status" value="1"/>
</dbReference>
<keyword evidence="2" id="KW-1185">Reference proteome</keyword>